<gene>
    <name evidence="1" type="ordered locus">AXX17_At1g61720</name>
</gene>
<dbReference type="EMBL" id="LUHQ01000001">
    <property type="protein sequence ID" value="OAP18476.1"/>
    <property type="molecule type" value="Genomic_DNA"/>
</dbReference>
<evidence type="ECO:0000313" key="1">
    <source>
        <dbReference type="EMBL" id="OAP18476.1"/>
    </source>
</evidence>
<dbReference type="ExpressionAtlas" id="A0A178WJQ4">
    <property type="expression patterns" value="baseline and differential"/>
</dbReference>
<protein>
    <submittedName>
        <fullName evidence="1">Uncharacterized protein</fullName>
    </submittedName>
</protein>
<dbReference type="AlphaFoldDB" id="A0A178WJQ4"/>
<dbReference type="Proteomes" id="UP000078284">
    <property type="component" value="Chromosome 1"/>
</dbReference>
<name>A0A178WJQ4_ARATH</name>
<organism evidence="1 2">
    <name type="scientific">Arabidopsis thaliana</name>
    <name type="common">Mouse-ear cress</name>
    <dbReference type="NCBI Taxonomy" id="3702"/>
    <lineage>
        <taxon>Eukaryota</taxon>
        <taxon>Viridiplantae</taxon>
        <taxon>Streptophyta</taxon>
        <taxon>Embryophyta</taxon>
        <taxon>Tracheophyta</taxon>
        <taxon>Spermatophyta</taxon>
        <taxon>Magnoliopsida</taxon>
        <taxon>eudicotyledons</taxon>
        <taxon>Gunneridae</taxon>
        <taxon>Pentapetalae</taxon>
        <taxon>rosids</taxon>
        <taxon>malvids</taxon>
        <taxon>Brassicales</taxon>
        <taxon>Brassicaceae</taxon>
        <taxon>Camelineae</taxon>
        <taxon>Arabidopsis</taxon>
    </lineage>
</organism>
<accession>A0A178WJQ4</accession>
<comment type="caution">
    <text evidence="1">The sequence shown here is derived from an EMBL/GenBank/DDBJ whole genome shotgun (WGS) entry which is preliminary data.</text>
</comment>
<evidence type="ECO:0000313" key="2">
    <source>
        <dbReference type="Proteomes" id="UP000078284"/>
    </source>
</evidence>
<reference evidence="2" key="1">
    <citation type="journal article" date="2016" name="Proc. Natl. Acad. Sci. U.S.A.">
        <title>Chromosome-level assembly of Arabidopsis thaliana Ler reveals the extent of translocation and inversion polymorphisms.</title>
        <authorList>
            <person name="Zapata L."/>
            <person name="Ding J."/>
            <person name="Willing E.M."/>
            <person name="Hartwig B."/>
            <person name="Bezdan D."/>
            <person name="Jiao W.B."/>
            <person name="Patel V."/>
            <person name="Velikkakam James G."/>
            <person name="Koornneef M."/>
            <person name="Ossowski S."/>
            <person name="Schneeberger K."/>
        </authorList>
    </citation>
    <scope>NUCLEOTIDE SEQUENCE [LARGE SCALE GENOMIC DNA]</scope>
    <source>
        <strain evidence="2">cv. Landsberg erecta</strain>
    </source>
</reference>
<proteinExistence type="predicted"/>
<sequence>MLKRPTFPLVKQWLGFSDPLSVPRAWKKKCFKDLTDMSPYVSFFLLNLISLRSIPMALALNSGLQPIETLSAVKSQQIKERRTFHSTGLIATM</sequence>